<organism evidence="1 2">
    <name type="scientific">Anaeromonas frigoriresistens</name>
    <dbReference type="NCBI Taxonomy" id="2683708"/>
    <lineage>
        <taxon>Bacteria</taxon>
        <taxon>Bacillati</taxon>
        <taxon>Bacillota</taxon>
        <taxon>Tissierellia</taxon>
        <taxon>Tissierellales</taxon>
        <taxon>Thermohalobacteraceae</taxon>
        <taxon>Anaeromonas</taxon>
    </lineage>
</organism>
<dbReference type="InterPro" id="IPR032710">
    <property type="entry name" value="NTF2-like_dom_sf"/>
</dbReference>
<dbReference type="SUPFAM" id="SSF54427">
    <property type="entry name" value="NTF2-like"/>
    <property type="match status" value="1"/>
</dbReference>
<dbReference type="AlphaFoldDB" id="A0A942Z949"/>
<comment type="caution">
    <text evidence="1">The sequence shown here is derived from an EMBL/GenBank/DDBJ whole genome shotgun (WGS) entry which is preliminary data.</text>
</comment>
<dbReference type="Gene3D" id="3.10.450.50">
    <property type="match status" value="1"/>
</dbReference>
<proteinExistence type="predicted"/>
<name>A0A942Z949_9FIRM</name>
<keyword evidence="2" id="KW-1185">Reference proteome</keyword>
<reference evidence="1" key="1">
    <citation type="submission" date="2019-12" db="EMBL/GenBank/DDBJ databases">
        <title>Clostridiaceae gen. nov. sp. nov., isolated from sediment in Xinjiang, China.</title>
        <authorList>
            <person name="Zhang R."/>
        </authorList>
    </citation>
    <scope>NUCLEOTIDE SEQUENCE</scope>
    <source>
        <strain evidence="1">D2Q-11</strain>
    </source>
</reference>
<accession>A0A942Z949</accession>
<evidence type="ECO:0000313" key="1">
    <source>
        <dbReference type="EMBL" id="MBS4538520.1"/>
    </source>
</evidence>
<dbReference type="Proteomes" id="UP000724672">
    <property type="component" value="Unassembled WGS sequence"/>
</dbReference>
<dbReference type="RefSeq" id="WP_203366445.1">
    <property type="nucleotide sequence ID" value="NZ_WSFT01000036.1"/>
</dbReference>
<sequence>MKKEVEDLKTVQEEIKDVLIKLQEGYTKRDINLIDEYVDPLISTDSNVFAVGTADDEWCFGWKEVKELIESDWEYWGDLVFDIENMVFSTQGDTAWLITRASVSYEFGESQETYERYLDACKDFLENKDEDKDLSSLSKITKINYLLASLMGNRKESKRAYKWPARFSGVLVKVEEKWVFKYMQFSMTNPSRYPDIRFINEDEYKEKFKDLKAKMLIFKENCISTETKDIEELLINFQKVYLENTYSTKDILTNFFERREDVLLVGPEEMWHKGESEVREFIQDNRRKWDQMSIGIDEAIISINDDVAWVTTNGLARKRLSIEDACNREIDIIKGIFNYNISGRDKVFKIQRDISILLKEISKGEEFFWPFRLEGVLLKKDGRWLIHTLQISYPFMMILEGKYD</sequence>
<evidence type="ECO:0008006" key="3">
    <source>
        <dbReference type="Google" id="ProtNLM"/>
    </source>
</evidence>
<dbReference type="EMBL" id="WSFT01000036">
    <property type="protein sequence ID" value="MBS4538520.1"/>
    <property type="molecule type" value="Genomic_DNA"/>
</dbReference>
<evidence type="ECO:0000313" key="2">
    <source>
        <dbReference type="Proteomes" id="UP000724672"/>
    </source>
</evidence>
<gene>
    <name evidence="1" type="ORF">GOQ27_08595</name>
</gene>
<protein>
    <recommendedName>
        <fullName evidence="3">SnoaL-like domain-containing protein</fullName>
    </recommendedName>
</protein>